<dbReference type="InterPro" id="IPR050490">
    <property type="entry name" value="Bact_solute-bd_prot1"/>
</dbReference>
<dbReference type="PANTHER" id="PTHR43649">
    <property type="entry name" value="ARABINOSE-BINDING PROTEIN-RELATED"/>
    <property type="match status" value="1"/>
</dbReference>
<keyword evidence="1" id="KW-1003">Cell membrane</keyword>
<evidence type="ECO:0000256" key="5">
    <source>
        <dbReference type="ARBA" id="ARBA00023288"/>
    </source>
</evidence>
<evidence type="ECO:0000256" key="4">
    <source>
        <dbReference type="ARBA" id="ARBA00023139"/>
    </source>
</evidence>
<protein>
    <submittedName>
        <fullName evidence="6">N-acetyl-D-glucosamine ABC transporter, substrate-binding protein</fullName>
    </submittedName>
</protein>
<dbReference type="EMBL" id="UOEO01000161">
    <property type="protein sequence ID" value="VAW21237.1"/>
    <property type="molecule type" value="Genomic_DNA"/>
</dbReference>
<dbReference type="PANTHER" id="PTHR43649:SF33">
    <property type="entry name" value="POLYGALACTURONAN_RHAMNOGALACTURONAN-BINDING PROTEIN YTCQ"/>
    <property type="match status" value="1"/>
</dbReference>
<name>A0A3B0U6V4_9ZZZZ</name>
<keyword evidence="4" id="KW-0564">Palmitate</keyword>
<dbReference type="SUPFAM" id="SSF53850">
    <property type="entry name" value="Periplasmic binding protein-like II"/>
    <property type="match status" value="1"/>
</dbReference>
<keyword evidence="2" id="KW-0732">Signal</keyword>
<evidence type="ECO:0000313" key="6">
    <source>
        <dbReference type="EMBL" id="VAW21237.1"/>
    </source>
</evidence>
<reference evidence="6" key="1">
    <citation type="submission" date="2018-06" db="EMBL/GenBank/DDBJ databases">
        <authorList>
            <person name="Zhirakovskaya E."/>
        </authorList>
    </citation>
    <scope>NUCLEOTIDE SEQUENCE</scope>
</reference>
<proteinExistence type="predicted"/>
<sequence>MKRLQKSLIAISLATAAMLAPALAQKVTINYMTFSAAPNYIETLDQTIADFEAQNPNIEIKYQTAGWDNYFTKLQTLVASGKEPDSYELNYENFVTYASGGALLNLDGLMAADSGFNKDIYNKRALDVFTYDGAQYGLVESFSNVVLFYNKDLFDAAGVAYPAASWTWKDELAAAQKLTNKDTGVWGTYAPIQFWEFYKTVAQNGGAILNNDKTKVVIDSPQNVETLTWMIDKITKYGVTPSDAEMGGQSPEDMFKAGKIAMLRTGIWMLGAFQDLPFKWDIALEPGNTQKAHHFFANGVVIAANSKNPDAAYKWIKFLTSSREAVELRIKAGWELPAVSDPAYIKGYLDQPIPPSRDVIFKALDTAVVPPVIGNWNQLTDVVGKQLDEAKLGRKTPAQALADAAKAIKALL</sequence>
<organism evidence="6">
    <name type="scientific">hydrothermal vent metagenome</name>
    <dbReference type="NCBI Taxonomy" id="652676"/>
    <lineage>
        <taxon>unclassified sequences</taxon>
        <taxon>metagenomes</taxon>
        <taxon>ecological metagenomes</taxon>
    </lineage>
</organism>
<keyword evidence="5" id="KW-0449">Lipoprotein</keyword>
<dbReference type="CDD" id="cd13585">
    <property type="entry name" value="PBP2_TMBP_like"/>
    <property type="match status" value="1"/>
</dbReference>
<dbReference type="Gene3D" id="3.40.190.10">
    <property type="entry name" value="Periplasmic binding protein-like II"/>
    <property type="match status" value="1"/>
</dbReference>
<evidence type="ECO:0000256" key="3">
    <source>
        <dbReference type="ARBA" id="ARBA00023136"/>
    </source>
</evidence>
<evidence type="ECO:0000256" key="2">
    <source>
        <dbReference type="ARBA" id="ARBA00022729"/>
    </source>
</evidence>
<dbReference type="AlphaFoldDB" id="A0A3B0U6V4"/>
<dbReference type="InterPro" id="IPR006059">
    <property type="entry name" value="SBP"/>
</dbReference>
<accession>A0A3B0U6V4</accession>
<keyword evidence="3" id="KW-0472">Membrane</keyword>
<evidence type="ECO:0000256" key="1">
    <source>
        <dbReference type="ARBA" id="ARBA00022475"/>
    </source>
</evidence>
<gene>
    <name evidence="6" type="ORF">MNBD_ALPHA12-1306</name>
</gene>
<dbReference type="Pfam" id="PF01547">
    <property type="entry name" value="SBP_bac_1"/>
    <property type="match status" value="1"/>
</dbReference>